<sequence>MISDDNLETTANMLERLLMLERLMLERLLIIDNRFRTSFTLLGRTFISVDQYFVWQKARYFGDFEIASEVLMIDNPVTIRRIGYKVRNFVKEEWDSVRVKANLLRLLN</sequence>
<organism evidence="2 3">
    <name type="scientific">Meloidogyne enterolobii</name>
    <name type="common">Root-knot nematode worm</name>
    <name type="synonym">Meloidogyne mayaguensis</name>
    <dbReference type="NCBI Taxonomy" id="390850"/>
    <lineage>
        <taxon>Eukaryota</taxon>
        <taxon>Metazoa</taxon>
        <taxon>Ecdysozoa</taxon>
        <taxon>Nematoda</taxon>
        <taxon>Chromadorea</taxon>
        <taxon>Rhabditida</taxon>
        <taxon>Tylenchina</taxon>
        <taxon>Tylenchomorpha</taxon>
        <taxon>Tylenchoidea</taxon>
        <taxon>Meloidogynidae</taxon>
        <taxon>Meloidogyninae</taxon>
        <taxon>Meloidogyne</taxon>
    </lineage>
</organism>
<reference evidence="2 3" key="1">
    <citation type="submission" date="2020-08" db="EMBL/GenBank/DDBJ databases">
        <authorList>
            <person name="Koutsovoulos G."/>
            <person name="Danchin GJ E."/>
        </authorList>
    </citation>
    <scope>NUCLEOTIDE SEQUENCE [LARGE SCALE GENOMIC DNA]</scope>
</reference>
<name>A0A6V7X1C8_MELEN</name>
<proteinExistence type="predicted"/>
<dbReference type="Gene3D" id="1.10.357.40">
    <property type="entry name" value="YbiA-like"/>
    <property type="match status" value="1"/>
</dbReference>
<dbReference type="EMBL" id="CAJEWN010001005">
    <property type="protein sequence ID" value="CAD2193111.1"/>
    <property type="molecule type" value="Genomic_DNA"/>
</dbReference>
<evidence type="ECO:0000313" key="2">
    <source>
        <dbReference type="EMBL" id="CAD2193111.1"/>
    </source>
</evidence>
<evidence type="ECO:0000259" key="1">
    <source>
        <dbReference type="Pfam" id="PF08719"/>
    </source>
</evidence>
<gene>
    <name evidence="2" type="ORF">MENT_LOCUS46041</name>
</gene>
<evidence type="ECO:0000313" key="3">
    <source>
        <dbReference type="Proteomes" id="UP000580250"/>
    </source>
</evidence>
<dbReference type="CDD" id="cd15457">
    <property type="entry name" value="NADAR"/>
    <property type="match status" value="1"/>
</dbReference>
<dbReference type="Pfam" id="PF08719">
    <property type="entry name" value="NADAR"/>
    <property type="match status" value="1"/>
</dbReference>
<protein>
    <recommendedName>
        <fullName evidence="1">NADAR domain-containing protein</fullName>
    </recommendedName>
</protein>
<accession>A0A6V7X1C8</accession>
<dbReference type="Proteomes" id="UP000580250">
    <property type="component" value="Unassembled WGS sequence"/>
</dbReference>
<comment type="caution">
    <text evidence="2">The sequence shown here is derived from an EMBL/GenBank/DDBJ whole genome shotgun (WGS) entry which is preliminary data.</text>
</comment>
<dbReference type="SUPFAM" id="SSF143990">
    <property type="entry name" value="YbiA-like"/>
    <property type="match status" value="1"/>
</dbReference>
<dbReference type="OrthoDB" id="206452at2759"/>
<dbReference type="AlphaFoldDB" id="A0A6V7X1C8"/>
<dbReference type="InterPro" id="IPR037238">
    <property type="entry name" value="YbiA-like_sf"/>
</dbReference>
<dbReference type="InterPro" id="IPR012816">
    <property type="entry name" value="NADAR"/>
</dbReference>
<feature type="domain" description="NADAR" evidence="1">
    <location>
        <begin position="41"/>
        <end position="100"/>
    </location>
</feature>